<keyword evidence="7" id="KW-0406">Ion transport</keyword>
<evidence type="ECO:0000256" key="11">
    <source>
        <dbReference type="SAM" id="MobiDB-lite"/>
    </source>
</evidence>
<evidence type="ECO:0000256" key="9">
    <source>
        <dbReference type="ARBA" id="ARBA00038600"/>
    </source>
</evidence>
<dbReference type="InterPro" id="IPR027469">
    <property type="entry name" value="Cation_efflux_TMD_sf"/>
</dbReference>
<organism evidence="14 15">
    <name type="scientific">Pristionchus fissidentatus</name>
    <dbReference type="NCBI Taxonomy" id="1538716"/>
    <lineage>
        <taxon>Eukaryota</taxon>
        <taxon>Metazoa</taxon>
        <taxon>Ecdysozoa</taxon>
        <taxon>Nematoda</taxon>
        <taxon>Chromadorea</taxon>
        <taxon>Rhabditida</taxon>
        <taxon>Rhabditina</taxon>
        <taxon>Diplogasteromorpha</taxon>
        <taxon>Diplogasteroidea</taxon>
        <taxon>Neodiplogasteridae</taxon>
        <taxon>Pristionchus</taxon>
    </lineage>
</organism>
<evidence type="ECO:0000313" key="15">
    <source>
        <dbReference type="Proteomes" id="UP001432322"/>
    </source>
</evidence>
<evidence type="ECO:0000256" key="5">
    <source>
        <dbReference type="ARBA" id="ARBA00022989"/>
    </source>
</evidence>
<evidence type="ECO:0000256" key="6">
    <source>
        <dbReference type="ARBA" id="ARBA00023034"/>
    </source>
</evidence>
<keyword evidence="6" id="KW-0333">Golgi apparatus</keyword>
<dbReference type="InterPro" id="IPR058533">
    <property type="entry name" value="Cation_efflux_TM"/>
</dbReference>
<keyword evidence="15" id="KW-1185">Reference proteome</keyword>
<dbReference type="InterPro" id="IPR052005">
    <property type="entry name" value="CDF_SLC30A"/>
</dbReference>
<dbReference type="AlphaFoldDB" id="A0AAV5VKN7"/>
<sequence length="396" mass="42933">RMGWLSTALSHDQGYRALLSSILAFASTLTVLGCYWLTHSLVIMSSAWLSLLAFFSLASSLYSMSISYRPTAKFSYGLARVPVLAVFSTTVLAQLFSVFLTKESFEHILAPDHHGGVGHDSHDAHSDDHGAGPAFTYYLAAAASSLSLLLSAYSLKNQPFQHVLTASSTSSVQEHAADLCGVLCYVIPGLSRLLLPRINPMVLLAAISSPLILLSEHLRHDISWSDPVACLILSIVIFSSMYPLTLYTGRILLQTAPPHLLNQLDRCLFESSHIEGVLEVRSAHFWQIDFSSMAGSVDVRVRRDADEQKVLAAVTEKLISLVPNLTVQVMKDAAWGGHDVAQSWGKQPEVRYSSIDNHQNGGHGHSHEGGECGGGGHGHSHNGHGHSHDDGHGHSH</sequence>
<proteinExistence type="predicted"/>
<comment type="subunit">
    <text evidence="9">Heterodimer with SLC30A5; form a functional zinc ion transmembrane transporter.</text>
</comment>
<feature type="transmembrane region" description="Helical" evidence="12">
    <location>
        <begin position="230"/>
        <end position="253"/>
    </location>
</feature>
<dbReference type="GO" id="GO:0005794">
    <property type="term" value="C:Golgi apparatus"/>
    <property type="evidence" value="ECO:0007669"/>
    <property type="project" value="UniProtKB-SubCell"/>
</dbReference>
<feature type="transmembrane region" description="Helical" evidence="12">
    <location>
        <begin position="44"/>
        <end position="65"/>
    </location>
</feature>
<gene>
    <name evidence="14" type="ORF">PFISCL1PPCAC_10559</name>
</gene>
<keyword evidence="8 12" id="KW-0472">Membrane</keyword>
<reference evidence="14" key="1">
    <citation type="submission" date="2023-10" db="EMBL/GenBank/DDBJ databases">
        <title>Genome assembly of Pristionchus species.</title>
        <authorList>
            <person name="Yoshida K."/>
            <person name="Sommer R.J."/>
        </authorList>
    </citation>
    <scope>NUCLEOTIDE SEQUENCE</scope>
    <source>
        <strain evidence="14">RS5133</strain>
    </source>
</reference>
<evidence type="ECO:0000256" key="12">
    <source>
        <dbReference type="SAM" id="Phobius"/>
    </source>
</evidence>
<keyword evidence="4" id="KW-0862">Zinc</keyword>
<feature type="transmembrane region" description="Helical" evidence="12">
    <location>
        <begin position="135"/>
        <end position="155"/>
    </location>
</feature>
<dbReference type="EMBL" id="BTSY01000003">
    <property type="protein sequence ID" value="GMT19262.1"/>
    <property type="molecule type" value="Genomic_DNA"/>
</dbReference>
<comment type="function">
    <text evidence="10">Has probably no intrinsic transporter activity but together with SLC30A5 forms a functional zinc ion:proton antiporter heterodimer, mediating zinc entry into the lumen of organelles along the secretory pathway. As part of that zinc ion:proton antiporter, contributes to zinc ion homeostasis within the early secretory pathway and regulates the activation and folding of enzymes like alkaline phosphatases and enzymes involved in phosphatidylinositol glycan anchor biosynthesis.</text>
</comment>
<feature type="compositionally biased region" description="Basic and acidic residues" evidence="11">
    <location>
        <begin position="386"/>
        <end position="396"/>
    </location>
</feature>
<name>A0AAV5VKN7_9BILA</name>
<feature type="region of interest" description="Disordered" evidence="11">
    <location>
        <begin position="353"/>
        <end position="396"/>
    </location>
</feature>
<keyword evidence="5 12" id="KW-1133">Transmembrane helix</keyword>
<evidence type="ECO:0000256" key="1">
    <source>
        <dbReference type="ARBA" id="ARBA00004166"/>
    </source>
</evidence>
<dbReference type="PANTHER" id="PTHR46531:SF1">
    <property type="entry name" value="ZINC TRANSPORTER 6"/>
    <property type="match status" value="1"/>
</dbReference>
<dbReference type="GO" id="GO:0006829">
    <property type="term" value="P:zinc ion transport"/>
    <property type="evidence" value="ECO:0007669"/>
    <property type="project" value="TreeGrafter"/>
</dbReference>
<evidence type="ECO:0000256" key="3">
    <source>
        <dbReference type="ARBA" id="ARBA00022692"/>
    </source>
</evidence>
<evidence type="ECO:0000259" key="13">
    <source>
        <dbReference type="Pfam" id="PF01545"/>
    </source>
</evidence>
<dbReference type="PANTHER" id="PTHR46531">
    <property type="entry name" value="ZINC TRANSPORTER 6"/>
    <property type="match status" value="1"/>
</dbReference>
<keyword evidence="3 12" id="KW-0812">Transmembrane</keyword>
<dbReference type="Gene3D" id="1.20.1510.10">
    <property type="entry name" value="Cation efflux protein transmembrane domain"/>
    <property type="match status" value="1"/>
</dbReference>
<keyword evidence="2" id="KW-0813">Transport</keyword>
<evidence type="ECO:0000256" key="2">
    <source>
        <dbReference type="ARBA" id="ARBA00022448"/>
    </source>
</evidence>
<feature type="domain" description="Cation efflux protein transmembrane" evidence="13">
    <location>
        <begin position="18"/>
        <end position="253"/>
    </location>
</feature>
<evidence type="ECO:0000256" key="7">
    <source>
        <dbReference type="ARBA" id="ARBA00023065"/>
    </source>
</evidence>
<feature type="transmembrane region" description="Helical" evidence="12">
    <location>
        <begin position="17"/>
        <end position="38"/>
    </location>
</feature>
<comment type="caution">
    <text evidence="14">The sequence shown here is derived from an EMBL/GenBank/DDBJ whole genome shotgun (WGS) entry which is preliminary data.</text>
</comment>
<dbReference type="Proteomes" id="UP001432322">
    <property type="component" value="Unassembled WGS sequence"/>
</dbReference>
<dbReference type="SUPFAM" id="SSF161111">
    <property type="entry name" value="Cation efflux protein transmembrane domain-like"/>
    <property type="match status" value="1"/>
</dbReference>
<dbReference type="GO" id="GO:0016020">
    <property type="term" value="C:membrane"/>
    <property type="evidence" value="ECO:0007669"/>
    <property type="project" value="InterPro"/>
</dbReference>
<accession>A0AAV5VKN7</accession>
<feature type="transmembrane region" description="Helical" evidence="12">
    <location>
        <begin position="77"/>
        <end position="100"/>
    </location>
</feature>
<feature type="non-terminal residue" evidence="14">
    <location>
        <position position="1"/>
    </location>
</feature>
<evidence type="ECO:0000256" key="10">
    <source>
        <dbReference type="ARBA" id="ARBA00045455"/>
    </source>
</evidence>
<dbReference type="GO" id="GO:0008324">
    <property type="term" value="F:monoatomic cation transmembrane transporter activity"/>
    <property type="evidence" value="ECO:0007669"/>
    <property type="project" value="InterPro"/>
</dbReference>
<evidence type="ECO:0000256" key="8">
    <source>
        <dbReference type="ARBA" id="ARBA00023136"/>
    </source>
</evidence>
<comment type="subcellular location">
    <subcellularLocation>
        <location evidence="1">Golgi apparatus</location>
        <location evidence="1">trans-Golgi network membrane</location>
        <topology evidence="1">Multi-pass membrane protein</topology>
    </subcellularLocation>
</comment>
<protein>
    <recommendedName>
        <fullName evidence="13">Cation efflux protein transmembrane domain-containing protein</fullName>
    </recommendedName>
</protein>
<evidence type="ECO:0000256" key="4">
    <source>
        <dbReference type="ARBA" id="ARBA00022833"/>
    </source>
</evidence>
<dbReference type="Pfam" id="PF01545">
    <property type="entry name" value="Cation_efflux"/>
    <property type="match status" value="1"/>
</dbReference>
<evidence type="ECO:0000313" key="14">
    <source>
        <dbReference type="EMBL" id="GMT19262.1"/>
    </source>
</evidence>